<feature type="repeat" description="NHL" evidence="2">
    <location>
        <begin position="236"/>
        <end position="279"/>
    </location>
</feature>
<dbReference type="Proteomes" id="UP000663891">
    <property type="component" value="Unassembled WGS sequence"/>
</dbReference>
<reference evidence="4" key="1">
    <citation type="submission" date="2021-02" db="EMBL/GenBank/DDBJ databases">
        <authorList>
            <person name="Nowell W R."/>
        </authorList>
    </citation>
    <scope>NUCLEOTIDE SEQUENCE</scope>
</reference>
<dbReference type="OrthoDB" id="342730at2759"/>
<organism evidence="4 5">
    <name type="scientific">Adineta steineri</name>
    <dbReference type="NCBI Taxonomy" id="433720"/>
    <lineage>
        <taxon>Eukaryota</taxon>
        <taxon>Metazoa</taxon>
        <taxon>Spiralia</taxon>
        <taxon>Gnathifera</taxon>
        <taxon>Rotifera</taxon>
        <taxon>Eurotatoria</taxon>
        <taxon>Bdelloidea</taxon>
        <taxon>Adinetida</taxon>
        <taxon>Adinetidae</taxon>
        <taxon>Adineta</taxon>
    </lineage>
</organism>
<protein>
    <submittedName>
        <fullName evidence="4">Uncharacterized protein</fullName>
    </submittedName>
</protein>
<dbReference type="PROSITE" id="PS51125">
    <property type="entry name" value="NHL"/>
    <property type="match status" value="3"/>
</dbReference>
<dbReference type="PANTHER" id="PTHR24104:SF25">
    <property type="entry name" value="PROTEIN LIN-41"/>
    <property type="match status" value="1"/>
</dbReference>
<dbReference type="Gene3D" id="2.120.10.30">
    <property type="entry name" value="TolB, C-terminal domain"/>
    <property type="match status" value="2"/>
</dbReference>
<dbReference type="Pfam" id="PF01436">
    <property type="entry name" value="NHL"/>
    <property type="match status" value="2"/>
</dbReference>
<feature type="repeat" description="NHL" evidence="2">
    <location>
        <begin position="288"/>
        <end position="329"/>
    </location>
</feature>
<dbReference type="InterPro" id="IPR001258">
    <property type="entry name" value="NHL_repeat"/>
</dbReference>
<evidence type="ECO:0000313" key="4">
    <source>
        <dbReference type="EMBL" id="CAF3742812.1"/>
    </source>
</evidence>
<evidence type="ECO:0000256" key="2">
    <source>
        <dbReference type="PROSITE-ProRule" id="PRU00504"/>
    </source>
</evidence>
<dbReference type="InterPro" id="IPR011042">
    <property type="entry name" value="6-blade_b-propeller_TolB-like"/>
</dbReference>
<dbReference type="PANTHER" id="PTHR24104">
    <property type="entry name" value="E3 UBIQUITIN-PROTEIN LIGASE NHLRC1-RELATED"/>
    <property type="match status" value="1"/>
</dbReference>
<accession>A0A818XXK7</accession>
<dbReference type="EMBL" id="CAJNON010000496">
    <property type="protein sequence ID" value="CAF1290343.1"/>
    <property type="molecule type" value="Genomic_DNA"/>
</dbReference>
<evidence type="ECO:0000256" key="1">
    <source>
        <dbReference type="ARBA" id="ARBA00022737"/>
    </source>
</evidence>
<dbReference type="Proteomes" id="UP000663881">
    <property type="component" value="Unassembled WGS sequence"/>
</dbReference>
<evidence type="ECO:0000313" key="3">
    <source>
        <dbReference type="EMBL" id="CAF1290343.1"/>
    </source>
</evidence>
<evidence type="ECO:0000313" key="5">
    <source>
        <dbReference type="Proteomes" id="UP000663881"/>
    </source>
</evidence>
<dbReference type="CDD" id="cd05819">
    <property type="entry name" value="NHL"/>
    <property type="match status" value="1"/>
</dbReference>
<dbReference type="SUPFAM" id="SSF101898">
    <property type="entry name" value="NHL repeat"/>
    <property type="match status" value="1"/>
</dbReference>
<sequence>MASQSAYKDSSDCPGNLKWNTKGITILGNDKKHSIRRDQLTFPEGLFIDSKTQILYVADAGNNYVLKRYPNGEIKIAAGQSNGASGSTSNKLNAPIDVFADEDENVYVADWNNQRIQLWAKDAKHGQTVAGNGTRGTLLNEFGYPSRVLVDSKKNIIVADWQNERITKWPPTYDPTQTTGTIIAGGNGAGLSPTQLYSPTGLYLDEPNNILYITNEQAHSVTQWNMDTYGTKSVYAGIPGRPGNSPVQLQSPEGITLDKYGNLYVTDCQNHRIQMFCPNSVFGITIAGTGQMGNGSNELYFPRDVALDADMNLYVTDTYNKRIQKFEIIH</sequence>
<gene>
    <name evidence="4" type="ORF">OKA104_LOCUS15210</name>
    <name evidence="3" type="ORF">VCS650_LOCUS30471</name>
</gene>
<dbReference type="EMBL" id="CAJOAY010000830">
    <property type="protein sequence ID" value="CAF3742812.1"/>
    <property type="molecule type" value="Genomic_DNA"/>
</dbReference>
<name>A0A818XXK7_9BILA</name>
<feature type="repeat" description="NHL" evidence="2">
    <location>
        <begin position="79"/>
        <end position="122"/>
    </location>
</feature>
<keyword evidence="1" id="KW-0677">Repeat</keyword>
<dbReference type="AlphaFoldDB" id="A0A818XXK7"/>
<dbReference type="GO" id="GO:0008270">
    <property type="term" value="F:zinc ion binding"/>
    <property type="evidence" value="ECO:0007669"/>
    <property type="project" value="UniProtKB-KW"/>
</dbReference>
<dbReference type="Gene3D" id="2.40.10.500">
    <property type="match status" value="1"/>
</dbReference>
<dbReference type="InterPro" id="IPR050952">
    <property type="entry name" value="TRIM-NHL_E3_ligases"/>
</dbReference>
<proteinExistence type="predicted"/>
<comment type="caution">
    <text evidence="4">The sequence shown here is derived from an EMBL/GenBank/DDBJ whole genome shotgun (WGS) entry which is preliminary data.</text>
</comment>